<feature type="compositionally biased region" description="Pro residues" evidence="1">
    <location>
        <begin position="149"/>
        <end position="166"/>
    </location>
</feature>
<keyword evidence="3" id="KW-1185">Reference proteome</keyword>
<feature type="region of interest" description="Disordered" evidence="1">
    <location>
        <begin position="985"/>
        <end position="1016"/>
    </location>
</feature>
<protein>
    <submittedName>
        <fullName evidence="2">MN1 proto-onco, transcriptional regulator</fullName>
    </submittedName>
</protein>
<dbReference type="OMA" id="QESAWFS"/>
<name>A0A8D0GU81_SPHPU</name>
<evidence type="ECO:0000313" key="2">
    <source>
        <dbReference type="Ensembl" id="ENSSPUP00000009777.1"/>
    </source>
</evidence>
<feature type="region of interest" description="Disordered" evidence="1">
    <location>
        <begin position="294"/>
        <end position="403"/>
    </location>
</feature>
<feature type="region of interest" description="Disordered" evidence="1">
    <location>
        <begin position="706"/>
        <end position="963"/>
    </location>
</feature>
<feature type="compositionally biased region" description="Low complexity" evidence="1">
    <location>
        <begin position="458"/>
        <end position="496"/>
    </location>
</feature>
<reference evidence="2" key="2">
    <citation type="submission" date="2025-09" db="UniProtKB">
        <authorList>
            <consortium name="Ensembl"/>
        </authorList>
    </citation>
    <scope>IDENTIFICATION</scope>
</reference>
<feature type="compositionally biased region" description="Polar residues" evidence="1">
    <location>
        <begin position="748"/>
        <end position="758"/>
    </location>
</feature>
<feature type="region of interest" description="Disordered" evidence="1">
    <location>
        <begin position="135"/>
        <end position="280"/>
    </location>
</feature>
<dbReference type="GO" id="GO:0070564">
    <property type="term" value="P:positive regulation of vitamin D receptor signaling pathway"/>
    <property type="evidence" value="ECO:0007669"/>
    <property type="project" value="Ensembl"/>
</dbReference>
<reference evidence="2" key="1">
    <citation type="submission" date="2025-08" db="UniProtKB">
        <authorList>
            <consortium name="Ensembl"/>
        </authorList>
    </citation>
    <scope>IDENTIFICATION</scope>
</reference>
<dbReference type="Ensembl" id="ENSSPUT00000010422.1">
    <property type="protein sequence ID" value="ENSSPUP00000009777.1"/>
    <property type="gene ID" value="ENSSPUG00000007571.1"/>
</dbReference>
<feature type="compositionally biased region" description="Low complexity" evidence="1">
    <location>
        <begin position="77"/>
        <end position="101"/>
    </location>
</feature>
<feature type="compositionally biased region" description="Pro residues" evidence="1">
    <location>
        <begin position="331"/>
        <end position="341"/>
    </location>
</feature>
<dbReference type="AlphaFoldDB" id="A0A8D0GU81"/>
<feature type="region of interest" description="Disordered" evidence="1">
    <location>
        <begin position="1037"/>
        <end position="1095"/>
    </location>
</feature>
<dbReference type="GO" id="GO:0033689">
    <property type="term" value="P:negative regulation of osteoblast proliferation"/>
    <property type="evidence" value="ECO:0007669"/>
    <property type="project" value="Ensembl"/>
</dbReference>
<dbReference type="InterPro" id="IPR037644">
    <property type="entry name" value="MN1"/>
</dbReference>
<feature type="compositionally biased region" description="Basic and acidic residues" evidence="1">
    <location>
        <begin position="135"/>
        <end position="144"/>
    </location>
</feature>
<feature type="region of interest" description="Disordered" evidence="1">
    <location>
        <begin position="418"/>
        <end position="513"/>
    </location>
</feature>
<sequence>MFALQQYESPPGSRGAPGHQQQHPAGAPERSYSGAHFKAAAFPAELAEPSGTMLALNLPGGGGGEAYGFHAGGGMQGQPVHGGFFGPQQQQPQQQHPSPHFGGSGFGAEPGASCLHGGRLMGYSGGQQTFASEGGYEHMAESKAESFGQPPPRDFQQQQPPPPPPGTSSHAVPAPCLPLDQSPNRAASFHGSSEPHSLDSGGGQQQQRRLAGPDALEYSYPGSEGPSAHFDLPVFSSSEPEGQLPHYGPGSRGGSFPSGLARAPGMGGKVHPQQQPQPHGVFFERFGGARKMPVGLEAGVGARHPLLQPQQQQPPPPQQPGLLGRQNSCPPALPRQPPPDASPSLQESGPLLPSQHAEFEYPIHRLENRGLNPYAEPSAAVFSMQPPPPPPPSQRLQHFDAPPYLTVPKRARFDFPGERCASWTSHGGVESHLSPSAYPGDFPPPGPESFPPPPGPSPEHQAALQQQQQQRQNAALMIKQMAASRSQQQQRMRPPSLQHLGHPGDPGHPGAAGFELAQEGAWFPGAAGELLTRRMGGSGLPPDGAPHDLLFRPAAAGVGGLGLQDSPLRSLAAEGHVQALHSPGMHAQFGLSPGAGPSERRGPPPDFSAGQPGFPFGASSRQATPHSASPGSYPPPPGSGGDYPASGPAAPPRGAPASSKLGALSLGSFAKQPGLFGQSCLAALSTACQNMIASLGAPNLNVTFGKKSQAAPEGAKRKLSQTEPPAAPGPELAGPGPEYFPAKPSPGGESSLSPNYSLEATPGNDGKPVPAGGGRGRGRRKRDSGHVSPGSFFDKYPGAAAESGGCAGVSPAGQGPERAPQDKAPLTSPSWPPPKGGGGPPELLQPELLASLDGGGAPKSERGSPAATAADFAEQLSPGGGYGHQEQEAEEEAVSSSSDNHPQGKAPPRGSPKLPLLLNGPKPPCLALGLGPNSTSTPDGYGSGPPPGTPGLEQVRTPGGASGQEEIHPLEILQAQIQLQRQQFSISEDQPLGSGKKPECGGAVGGDSELSSCCSAAAESVKSAMSTIDLDSLMAEHSSGGWYLPGPDGGQQQQQQEEEEEEEEKGLPPWEKAKPPIPSKEAHDLPQNKSSAQTGGHLQCLSVHCTDDMGEAKGRSAVPTWRSLHSDISNRFGTFVAALT</sequence>
<evidence type="ECO:0000313" key="3">
    <source>
        <dbReference type="Proteomes" id="UP000694392"/>
    </source>
</evidence>
<evidence type="ECO:0000256" key="1">
    <source>
        <dbReference type="SAM" id="MobiDB-lite"/>
    </source>
</evidence>
<dbReference type="GO" id="GO:1902806">
    <property type="term" value="P:regulation of cell cycle G1/S phase transition"/>
    <property type="evidence" value="ECO:0007669"/>
    <property type="project" value="Ensembl"/>
</dbReference>
<proteinExistence type="predicted"/>
<feature type="compositionally biased region" description="Pro residues" evidence="1">
    <location>
        <begin position="441"/>
        <end position="457"/>
    </location>
</feature>
<dbReference type="PANTHER" id="PTHR15821:SF0">
    <property type="entry name" value="TRANSCRIPTIONAL ACTIVATOR MN1"/>
    <property type="match status" value="1"/>
</dbReference>
<dbReference type="GO" id="GO:0006355">
    <property type="term" value="P:regulation of DNA-templated transcription"/>
    <property type="evidence" value="ECO:0007669"/>
    <property type="project" value="InterPro"/>
</dbReference>
<dbReference type="GO" id="GO:0005634">
    <property type="term" value="C:nucleus"/>
    <property type="evidence" value="ECO:0007669"/>
    <property type="project" value="Ensembl"/>
</dbReference>
<accession>A0A8D0GU81</accession>
<feature type="compositionally biased region" description="Basic and acidic residues" evidence="1">
    <location>
        <begin position="357"/>
        <end position="368"/>
    </location>
</feature>
<dbReference type="Proteomes" id="UP000694392">
    <property type="component" value="Unplaced"/>
</dbReference>
<dbReference type="GeneTree" id="ENSGT00390000001777"/>
<feature type="compositionally biased region" description="Polar residues" evidence="1">
    <location>
        <begin position="181"/>
        <end position="195"/>
    </location>
</feature>
<dbReference type="PANTHER" id="PTHR15821">
    <property type="entry name" value="PROTEIN MN1"/>
    <property type="match status" value="1"/>
</dbReference>
<gene>
    <name evidence="2" type="primary">MN1</name>
</gene>
<feature type="region of interest" description="Disordered" evidence="1">
    <location>
        <begin position="584"/>
        <end position="656"/>
    </location>
</feature>
<organism evidence="2 3">
    <name type="scientific">Sphenodon punctatus</name>
    <name type="common">Tuatara</name>
    <name type="synonym">Hatteria punctata</name>
    <dbReference type="NCBI Taxonomy" id="8508"/>
    <lineage>
        <taxon>Eukaryota</taxon>
        <taxon>Metazoa</taxon>
        <taxon>Chordata</taxon>
        <taxon>Craniata</taxon>
        <taxon>Vertebrata</taxon>
        <taxon>Euteleostomi</taxon>
        <taxon>Lepidosauria</taxon>
        <taxon>Sphenodontia</taxon>
        <taxon>Sphenodontidae</taxon>
        <taxon>Sphenodon</taxon>
    </lineage>
</organism>
<feature type="region of interest" description="Disordered" evidence="1">
    <location>
        <begin position="1"/>
        <end position="32"/>
    </location>
</feature>
<dbReference type="GO" id="GO:0001957">
    <property type="term" value="P:intramembranous ossification"/>
    <property type="evidence" value="ECO:0007669"/>
    <property type="project" value="Ensembl"/>
</dbReference>
<feature type="region of interest" description="Disordered" evidence="1">
    <location>
        <begin position="72"/>
        <end position="110"/>
    </location>
</feature>